<comment type="caution">
    <text evidence="1">The sequence shown here is derived from an EMBL/GenBank/DDBJ whole genome shotgun (WGS) entry which is preliminary data.</text>
</comment>
<accession>A0A2N5M6F7</accession>
<dbReference type="EMBL" id="PGUY01000031">
    <property type="protein sequence ID" value="PLT29925.1"/>
    <property type="molecule type" value="Genomic_DNA"/>
</dbReference>
<keyword evidence="2" id="KW-1185">Reference proteome</keyword>
<dbReference type="Proteomes" id="UP000234748">
    <property type="component" value="Unassembled WGS sequence"/>
</dbReference>
<evidence type="ECO:0000313" key="2">
    <source>
        <dbReference type="Proteomes" id="UP000234748"/>
    </source>
</evidence>
<protein>
    <submittedName>
        <fullName evidence="1">Cold-shock protein</fullName>
    </submittedName>
</protein>
<sequence length="67" mass="7991">MYNSKKWEEPQPKEQIEVWECQSEDCKGWMRKDYSFEDLPDCPLCGEKMEAGERLLVKITPNLHKKS</sequence>
<evidence type="ECO:0000313" key="1">
    <source>
        <dbReference type="EMBL" id="PLT29925.1"/>
    </source>
</evidence>
<gene>
    <name evidence="1" type="ORF">CUU66_10365</name>
</gene>
<reference evidence="1 2" key="1">
    <citation type="submission" date="2017-11" db="EMBL/GenBank/DDBJ databases">
        <title>Comparitive Functional Genomics of Dry Heat Resistant strains isolated from the Viking Spacecraft.</title>
        <authorList>
            <person name="Seuylemezian A."/>
            <person name="Cooper K."/>
            <person name="Vaishampayan P."/>
        </authorList>
    </citation>
    <scope>NUCLEOTIDE SEQUENCE [LARGE SCALE GENOMIC DNA]</scope>
    <source>
        <strain evidence="1 2">V1-29</strain>
    </source>
</reference>
<proteinExistence type="predicted"/>
<name>A0A2N5M6F7_9BACI</name>
<dbReference type="InterPro" id="IPR025916">
    <property type="entry name" value="YdjO"/>
</dbReference>
<dbReference type="AlphaFoldDB" id="A0A2N5M6F7"/>
<dbReference type="RefSeq" id="WP_101641771.1">
    <property type="nucleotide sequence ID" value="NZ_PGUY01000031.1"/>
</dbReference>
<organism evidence="1 2">
    <name type="scientific">Peribacillus deserti</name>
    <dbReference type="NCBI Taxonomy" id="673318"/>
    <lineage>
        <taxon>Bacteria</taxon>
        <taxon>Bacillati</taxon>
        <taxon>Bacillota</taxon>
        <taxon>Bacilli</taxon>
        <taxon>Bacillales</taxon>
        <taxon>Bacillaceae</taxon>
        <taxon>Peribacillus</taxon>
    </lineage>
</organism>
<dbReference type="OrthoDB" id="1955171at2"/>
<dbReference type="Pfam" id="PF14169">
    <property type="entry name" value="YdjO"/>
    <property type="match status" value="1"/>
</dbReference>